<evidence type="ECO:0000313" key="2">
    <source>
        <dbReference type="EMBL" id="KAI9187377.1"/>
    </source>
</evidence>
<dbReference type="Pfam" id="PF00646">
    <property type="entry name" value="F-box"/>
    <property type="match status" value="1"/>
</dbReference>
<organism evidence="2 3">
    <name type="scientific">Acer negundo</name>
    <name type="common">Box elder</name>
    <dbReference type="NCBI Taxonomy" id="4023"/>
    <lineage>
        <taxon>Eukaryota</taxon>
        <taxon>Viridiplantae</taxon>
        <taxon>Streptophyta</taxon>
        <taxon>Embryophyta</taxon>
        <taxon>Tracheophyta</taxon>
        <taxon>Spermatophyta</taxon>
        <taxon>Magnoliopsida</taxon>
        <taxon>eudicotyledons</taxon>
        <taxon>Gunneridae</taxon>
        <taxon>Pentapetalae</taxon>
        <taxon>rosids</taxon>
        <taxon>malvids</taxon>
        <taxon>Sapindales</taxon>
        <taxon>Sapindaceae</taxon>
        <taxon>Hippocastanoideae</taxon>
        <taxon>Acereae</taxon>
        <taxon>Acer</taxon>
    </lineage>
</organism>
<evidence type="ECO:0000259" key="1">
    <source>
        <dbReference type="PROSITE" id="PS50181"/>
    </source>
</evidence>
<keyword evidence="3" id="KW-1185">Reference proteome</keyword>
<dbReference type="InterPro" id="IPR036047">
    <property type="entry name" value="F-box-like_dom_sf"/>
</dbReference>
<dbReference type="SMART" id="SM00256">
    <property type="entry name" value="FBOX"/>
    <property type="match status" value="1"/>
</dbReference>
<dbReference type="Proteomes" id="UP001064489">
    <property type="component" value="Chromosome 3"/>
</dbReference>
<feature type="domain" description="F-box" evidence="1">
    <location>
        <begin position="6"/>
        <end position="53"/>
    </location>
</feature>
<name>A0AAD5J8B4_ACENE</name>
<dbReference type="AlphaFoldDB" id="A0AAD5J8B4"/>
<dbReference type="Pfam" id="PF07734">
    <property type="entry name" value="FBA_1"/>
    <property type="match status" value="1"/>
</dbReference>
<dbReference type="InterPro" id="IPR006527">
    <property type="entry name" value="F-box-assoc_dom_typ1"/>
</dbReference>
<dbReference type="EMBL" id="JAJSOW010000100">
    <property type="protein sequence ID" value="KAI9187377.1"/>
    <property type="molecule type" value="Genomic_DNA"/>
</dbReference>
<dbReference type="NCBIfam" id="TIGR01640">
    <property type="entry name" value="F_box_assoc_1"/>
    <property type="match status" value="1"/>
</dbReference>
<reference evidence="2" key="1">
    <citation type="journal article" date="2022" name="Plant J.">
        <title>Strategies of tolerance reflected in two North American maple genomes.</title>
        <authorList>
            <person name="McEvoy S.L."/>
            <person name="Sezen U.U."/>
            <person name="Trouern-Trend A."/>
            <person name="McMahon S.M."/>
            <person name="Schaberg P.G."/>
            <person name="Yang J."/>
            <person name="Wegrzyn J.L."/>
            <person name="Swenson N.G."/>
        </authorList>
    </citation>
    <scope>NUCLEOTIDE SEQUENCE</scope>
    <source>
        <strain evidence="2">91603</strain>
    </source>
</reference>
<dbReference type="SUPFAM" id="SSF81383">
    <property type="entry name" value="F-box domain"/>
    <property type="match status" value="1"/>
</dbReference>
<dbReference type="InterPro" id="IPR017451">
    <property type="entry name" value="F-box-assoc_interact_dom"/>
</dbReference>
<dbReference type="Gene3D" id="1.20.1280.50">
    <property type="match status" value="1"/>
</dbReference>
<dbReference type="PANTHER" id="PTHR31672:SF13">
    <property type="entry name" value="F-BOX PROTEIN CPR30-LIKE"/>
    <property type="match status" value="1"/>
</dbReference>
<comment type="caution">
    <text evidence="2">The sequence shown here is derived from an EMBL/GenBank/DDBJ whole genome shotgun (WGS) entry which is preliminary data.</text>
</comment>
<gene>
    <name evidence="2" type="ORF">LWI28_027431</name>
</gene>
<dbReference type="PANTHER" id="PTHR31672">
    <property type="entry name" value="BNACNNG10540D PROTEIN"/>
    <property type="match status" value="1"/>
</dbReference>
<dbReference type="PROSITE" id="PS50181">
    <property type="entry name" value="FBOX"/>
    <property type="match status" value="1"/>
</dbReference>
<proteinExistence type="predicted"/>
<accession>A0AAD5J8B4</accession>
<evidence type="ECO:0000313" key="3">
    <source>
        <dbReference type="Proteomes" id="UP001064489"/>
    </source>
</evidence>
<dbReference type="InterPro" id="IPR001810">
    <property type="entry name" value="F-box_dom"/>
</dbReference>
<protein>
    <recommendedName>
        <fullName evidence="1">F-box domain-containing protein</fullName>
    </recommendedName>
</protein>
<reference evidence="2" key="2">
    <citation type="submission" date="2023-02" db="EMBL/GenBank/DDBJ databases">
        <authorList>
            <person name="Swenson N.G."/>
            <person name="Wegrzyn J.L."/>
            <person name="Mcevoy S.L."/>
        </authorList>
    </citation>
    <scope>NUCLEOTIDE SEQUENCE</scope>
    <source>
        <strain evidence="2">91603</strain>
        <tissue evidence="2">Leaf</tissue>
    </source>
</reference>
<dbReference type="CDD" id="cd22157">
    <property type="entry name" value="F-box_AtFBW1-like"/>
    <property type="match status" value="1"/>
</dbReference>
<dbReference type="InterPro" id="IPR050796">
    <property type="entry name" value="SCF_F-box_component"/>
</dbReference>
<sequence>MKRKKKKRNFHIPDDIIFNILRRLPPKSLARCKCVCKSWQSFANQHKYHNQKLIIFSSNKSIQSIDFEADEIKAVDLDIPFMVSNPILRIASSNGLLCILTERGGLVIWNPLIGRYKRVSSTSKYKTFGFWYDQSTANYKIVRFMSFLDPNSERPLKRYSAEIYSQKSNSYWS</sequence>